<proteinExistence type="predicted"/>
<dbReference type="EMBL" id="UGRI01000001">
    <property type="protein sequence ID" value="SUA20476.1"/>
    <property type="molecule type" value="Genomic_DNA"/>
</dbReference>
<evidence type="ECO:0000313" key="1">
    <source>
        <dbReference type="EMBL" id="SUA20476.1"/>
    </source>
</evidence>
<reference evidence="1" key="1">
    <citation type="submission" date="2018-06" db="EMBL/GenBank/DDBJ databases">
        <authorList>
            <consortium name="Pathogen Informatics"/>
            <person name="Doyle S."/>
        </authorList>
    </citation>
    <scope>NUCLEOTIDE SEQUENCE [LARGE SCALE GENOMIC DNA]</scope>
    <source>
        <strain evidence="1">NCTC11421</strain>
    </source>
</reference>
<dbReference type="Pfam" id="PF04403">
    <property type="entry name" value="PqiA"/>
    <property type="match status" value="1"/>
</dbReference>
<sequence length="79" mass="9373">MAEVMFVLTFGAPVLFLLLCLYVYAALIRKQAYPALRLATRVMVRLRQAMMVDVFLFPLWWRISSSRLWQRFASGRRFI</sequence>
<dbReference type="AlphaFoldDB" id="A0A378VUC1"/>
<organism evidence="1">
    <name type="scientific">Neisseria gonorrhoeae</name>
    <dbReference type="NCBI Taxonomy" id="485"/>
    <lineage>
        <taxon>Bacteria</taxon>
        <taxon>Pseudomonadati</taxon>
        <taxon>Pseudomonadota</taxon>
        <taxon>Betaproteobacteria</taxon>
        <taxon>Neisseriales</taxon>
        <taxon>Neisseriaceae</taxon>
        <taxon>Neisseria</taxon>
    </lineage>
</organism>
<gene>
    <name evidence="1" type="ORF">NCTC11421_00560</name>
</gene>
<accession>A0A378VUC1</accession>
<dbReference type="InterPro" id="IPR007498">
    <property type="entry name" value="PqiA-like"/>
</dbReference>
<protein>
    <submittedName>
        <fullName evidence="1">PqiA family protein</fullName>
    </submittedName>
</protein>
<name>A0A378VUC1_NEIGO</name>